<gene>
    <name evidence="2" type="ORF">GIB67_001786</name>
</gene>
<dbReference type="InterPro" id="IPR040378">
    <property type="entry name" value="BASL"/>
</dbReference>
<proteinExistence type="predicted"/>
<dbReference type="GO" id="GO:0009786">
    <property type="term" value="P:regulation of asymmetric cell division"/>
    <property type="evidence" value="ECO:0007669"/>
    <property type="project" value="InterPro"/>
</dbReference>
<dbReference type="OrthoDB" id="1911032at2759"/>
<protein>
    <submittedName>
        <fullName evidence="2">Uncharacterized protein</fullName>
    </submittedName>
</protein>
<evidence type="ECO:0000313" key="3">
    <source>
        <dbReference type="Proteomes" id="UP000541444"/>
    </source>
</evidence>
<feature type="region of interest" description="Disordered" evidence="1">
    <location>
        <begin position="308"/>
        <end position="389"/>
    </location>
</feature>
<sequence length="502" mass="55135">MGRALRASPTEWYVVPVYHTDARREKQFIKKSLTVSGSQTITSSSSSSSSAFSGKKYFPEKLSSEFLPEIQSKVSLSELTFDCESVCDHSPPTSELTEEDQTRVMHCLTSQKCEKNSKPLFGEKQNGNIGSIPEGYEAMDMKDSIMGLENCPPYAIPVSNIKLSEKGSALYIDKNGIEHKLPEIIFCLKEGSYHLVKNVCMDGEMPSLEKISLENVYIDHIAISNSSTPGLGADSDSSRGAADVAAATADGEKLLKECDSGIDVATNCSSNNMTEKKEVSLDSKSKFMDGIIDEKVVPHKVTSVQELVTENSSSNPSNFDGGEPQHQSDQDTSKETKLENPESTPAAEELNNNEVFSDSKMESKSIPSDSEFLPSAKNKNEEDLQNESNQIFAQTSSSRSLEVGILDDRKTLSQRYYATKHVRGESDFSEVSVLSLGAHLGTIPYSGNISFRSDSSATSTRSFAFPILNSEWNSSPIKMMKADKRGYRKSRGCLRSFLCFKV</sequence>
<keyword evidence="3" id="KW-1185">Reference proteome</keyword>
<reference evidence="2 3" key="1">
    <citation type="journal article" date="2020" name="IScience">
        <title>Genome Sequencing of the Endangered Kingdonia uniflora (Circaeasteraceae, Ranunculales) Reveals Potential Mechanisms of Evolutionary Specialization.</title>
        <authorList>
            <person name="Sun Y."/>
            <person name="Deng T."/>
            <person name="Zhang A."/>
            <person name="Moore M.J."/>
            <person name="Landis J.B."/>
            <person name="Lin N."/>
            <person name="Zhang H."/>
            <person name="Zhang X."/>
            <person name="Huang J."/>
            <person name="Zhang X."/>
            <person name="Sun H."/>
            <person name="Wang H."/>
        </authorList>
    </citation>
    <scope>NUCLEOTIDE SEQUENCE [LARGE SCALE GENOMIC DNA]</scope>
    <source>
        <strain evidence="2">TB1705</strain>
        <tissue evidence="2">Leaf</tissue>
    </source>
</reference>
<dbReference type="PANTHER" id="PTHR33914:SF2">
    <property type="entry name" value="OS02G0582100 PROTEIN"/>
    <property type="match status" value="1"/>
</dbReference>
<evidence type="ECO:0000313" key="2">
    <source>
        <dbReference type="EMBL" id="KAF6140045.1"/>
    </source>
</evidence>
<name>A0A7J7LBP0_9MAGN</name>
<dbReference type="AlphaFoldDB" id="A0A7J7LBP0"/>
<accession>A0A7J7LBP0</accession>
<comment type="caution">
    <text evidence="2">The sequence shown here is derived from an EMBL/GenBank/DDBJ whole genome shotgun (WGS) entry which is preliminary data.</text>
</comment>
<evidence type="ECO:0000256" key="1">
    <source>
        <dbReference type="SAM" id="MobiDB-lite"/>
    </source>
</evidence>
<dbReference type="EMBL" id="JACGCM010002404">
    <property type="protein sequence ID" value="KAF6140045.1"/>
    <property type="molecule type" value="Genomic_DNA"/>
</dbReference>
<feature type="compositionally biased region" description="Polar residues" evidence="1">
    <location>
        <begin position="308"/>
        <end position="318"/>
    </location>
</feature>
<feature type="compositionally biased region" description="Basic and acidic residues" evidence="1">
    <location>
        <begin position="326"/>
        <end position="340"/>
    </location>
</feature>
<dbReference type="Proteomes" id="UP000541444">
    <property type="component" value="Unassembled WGS sequence"/>
</dbReference>
<organism evidence="2 3">
    <name type="scientific">Kingdonia uniflora</name>
    <dbReference type="NCBI Taxonomy" id="39325"/>
    <lineage>
        <taxon>Eukaryota</taxon>
        <taxon>Viridiplantae</taxon>
        <taxon>Streptophyta</taxon>
        <taxon>Embryophyta</taxon>
        <taxon>Tracheophyta</taxon>
        <taxon>Spermatophyta</taxon>
        <taxon>Magnoliopsida</taxon>
        <taxon>Ranunculales</taxon>
        <taxon>Circaeasteraceae</taxon>
        <taxon>Kingdonia</taxon>
    </lineage>
</organism>
<dbReference type="PANTHER" id="PTHR33914">
    <property type="entry name" value="18S PRE-RIBOSOMAL ASSEMBLY PROTEIN GAR2-LIKE PROTEIN"/>
    <property type="match status" value="1"/>
</dbReference>